<evidence type="ECO:0000256" key="2">
    <source>
        <dbReference type="ARBA" id="ARBA00005638"/>
    </source>
</evidence>
<dbReference type="EC" id="2.5.1.61" evidence="5"/>
<dbReference type="GO" id="GO:0004418">
    <property type="term" value="F:hydroxymethylbilane synthase activity"/>
    <property type="evidence" value="ECO:0007669"/>
    <property type="project" value="UniProtKB-UniRule"/>
</dbReference>
<reference evidence="9 10" key="1">
    <citation type="journal article" date="2019" name="Int. J. Syst. Evol. Microbiol.">
        <title>The Global Catalogue of Microorganisms (GCM) 10K type strain sequencing project: providing services to taxonomists for standard genome sequencing and annotation.</title>
        <authorList>
            <consortium name="The Broad Institute Genomics Platform"/>
            <consortium name="The Broad Institute Genome Sequencing Center for Infectious Disease"/>
            <person name="Wu L."/>
            <person name="Ma J."/>
        </authorList>
    </citation>
    <scope>NUCLEOTIDE SEQUENCE [LARGE SCALE GENOMIC DNA]</scope>
    <source>
        <strain evidence="9 10">JCM 16331</strain>
    </source>
</reference>
<comment type="similarity">
    <text evidence="2">Belongs to the HMBS family.</text>
</comment>
<evidence type="ECO:0000256" key="5">
    <source>
        <dbReference type="NCBIfam" id="TIGR00212"/>
    </source>
</evidence>
<dbReference type="InterPro" id="IPR022417">
    <property type="entry name" value="Porphobilin_deaminase_N"/>
</dbReference>
<dbReference type="GO" id="GO:0005737">
    <property type="term" value="C:cytoplasm"/>
    <property type="evidence" value="ECO:0007669"/>
    <property type="project" value="UniProtKB-UniRule"/>
</dbReference>
<dbReference type="GO" id="GO:0006783">
    <property type="term" value="P:heme biosynthetic process"/>
    <property type="evidence" value="ECO:0007669"/>
    <property type="project" value="TreeGrafter"/>
</dbReference>
<dbReference type="OrthoDB" id="8042at2157"/>
<organism evidence="9 10">
    <name type="scientific">Halarchaeum nitratireducens</name>
    <dbReference type="NCBI Taxonomy" id="489913"/>
    <lineage>
        <taxon>Archaea</taxon>
        <taxon>Methanobacteriati</taxon>
        <taxon>Methanobacteriota</taxon>
        <taxon>Stenosarchaea group</taxon>
        <taxon>Halobacteria</taxon>
        <taxon>Halobacteriales</taxon>
        <taxon>Halobacteriaceae</taxon>
    </lineage>
</organism>
<feature type="compositionally biased region" description="Acidic residues" evidence="6">
    <location>
        <begin position="186"/>
        <end position="196"/>
    </location>
</feature>
<feature type="domain" description="Porphobilinogen deaminase N-terminal" evidence="7">
    <location>
        <begin position="6"/>
        <end position="164"/>
    </location>
</feature>
<dbReference type="EMBL" id="BMOQ01000001">
    <property type="protein sequence ID" value="GGN05623.1"/>
    <property type="molecule type" value="Genomic_DNA"/>
</dbReference>
<dbReference type="PANTHER" id="PTHR11557:SF0">
    <property type="entry name" value="PORPHOBILINOGEN DEAMINASE"/>
    <property type="match status" value="1"/>
</dbReference>
<dbReference type="PRINTS" id="PR00151">
    <property type="entry name" value="PORPHBDMNASE"/>
</dbReference>
<dbReference type="InterPro" id="IPR022418">
    <property type="entry name" value="Porphobilinogen_deaminase_C"/>
</dbReference>
<dbReference type="Pfam" id="PF01379">
    <property type="entry name" value="Porphobil_deam"/>
    <property type="match status" value="2"/>
</dbReference>
<dbReference type="Gene3D" id="3.40.190.10">
    <property type="entry name" value="Periplasmic binding protein-like II"/>
    <property type="match status" value="3"/>
</dbReference>
<name>A0A830G795_9EURY</name>
<feature type="domain" description="Porphobilinogen deaminase N-terminal" evidence="7">
    <location>
        <begin position="222"/>
        <end position="272"/>
    </location>
</feature>
<dbReference type="SUPFAM" id="SSF54782">
    <property type="entry name" value="Porphobilinogen deaminase (hydroxymethylbilane synthase), C-terminal domain"/>
    <property type="match status" value="1"/>
</dbReference>
<feature type="domain" description="Porphobilinogen deaminase C-terminal" evidence="8">
    <location>
        <begin position="289"/>
        <end position="357"/>
    </location>
</feature>
<dbReference type="PANTHER" id="PTHR11557">
    <property type="entry name" value="PORPHOBILINOGEN DEAMINASE"/>
    <property type="match status" value="1"/>
</dbReference>
<evidence type="ECO:0000256" key="4">
    <source>
        <dbReference type="ARBA" id="ARBA00023244"/>
    </source>
</evidence>
<evidence type="ECO:0000256" key="1">
    <source>
        <dbReference type="ARBA" id="ARBA00001916"/>
    </source>
</evidence>
<dbReference type="AlphaFoldDB" id="A0A830G795"/>
<keyword evidence="3" id="KW-0808">Transferase</keyword>
<evidence type="ECO:0000256" key="3">
    <source>
        <dbReference type="ARBA" id="ARBA00022679"/>
    </source>
</evidence>
<evidence type="ECO:0000313" key="9">
    <source>
        <dbReference type="EMBL" id="GGN05623.1"/>
    </source>
</evidence>
<sequence>MREESIRLATRGSSLALRQAGEIEAALEERRHDVDLVEVETEGDRITDERIADLGRTGAFVRALDERVLEGDVDAAVHSMKDVPTEMPEDLVVAAVPRRASAGDALVTPDGTAFDDLPEGAVVGTSSMRRGAQIRAHRPDLEVAGLRGNVDTRVEKLLATHLQAEHEARREAEETYQAERERAETAEGEDPEEVEREYEETVESWFDSLTELEKRALGREVDTEYDAIVLARAGLERSGLAHGVNLVDLPTGEFVPAPGQGALAVTAREGTEVAEAIQSALDHPRSRVETTVERIVLEALGGGCIAPIGVHAFLQGEVVRTDVQVYSADGTSAVTETRELDLDDYAREARELAADLADAGGATLIAEATGE</sequence>
<dbReference type="Pfam" id="PF03900">
    <property type="entry name" value="Porphobil_deamC"/>
    <property type="match status" value="1"/>
</dbReference>
<feature type="compositionally biased region" description="Basic and acidic residues" evidence="6">
    <location>
        <begin position="164"/>
        <end position="185"/>
    </location>
</feature>
<proteinExistence type="inferred from homology"/>
<dbReference type="Proteomes" id="UP000608850">
    <property type="component" value="Unassembled WGS sequence"/>
</dbReference>
<dbReference type="InterPro" id="IPR000860">
    <property type="entry name" value="HemC"/>
</dbReference>
<accession>A0A830G795</accession>
<evidence type="ECO:0000313" key="10">
    <source>
        <dbReference type="Proteomes" id="UP000608850"/>
    </source>
</evidence>
<evidence type="ECO:0000259" key="7">
    <source>
        <dbReference type="Pfam" id="PF01379"/>
    </source>
</evidence>
<dbReference type="InterPro" id="IPR036803">
    <property type="entry name" value="Porphobilinogen_deaminase_C_sf"/>
</dbReference>
<gene>
    <name evidence="9" type="ORF">GCM10009021_00630</name>
</gene>
<evidence type="ECO:0000259" key="8">
    <source>
        <dbReference type="Pfam" id="PF03900"/>
    </source>
</evidence>
<dbReference type="NCBIfam" id="TIGR00212">
    <property type="entry name" value="hemC"/>
    <property type="match status" value="1"/>
</dbReference>
<dbReference type="PIRSF" id="PIRSF001438">
    <property type="entry name" value="4pyrrol_synth_OHMeBilane_synth"/>
    <property type="match status" value="1"/>
</dbReference>
<feature type="region of interest" description="Disordered" evidence="6">
    <location>
        <begin position="164"/>
        <end position="196"/>
    </location>
</feature>
<dbReference type="Gene3D" id="3.30.160.40">
    <property type="entry name" value="Porphobilinogen deaminase, C-terminal domain"/>
    <property type="match status" value="1"/>
</dbReference>
<protein>
    <recommendedName>
        <fullName evidence="5">Hydroxymethylbilane synthase</fullName>
        <ecNumber evidence="5">2.5.1.61</ecNumber>
    </recommendedName>
</protein>
<dbReference type="InterPro" id="IPR022419">
    <property type="entry name" value="Porphobilin_deaminase_cofac_BS"/>
</dbReference>
<keyword evidence="4" id="KW-0627">Porphyrin biosynthesis</keyword>
<dbReference type="RefSeq" id="WP_188876309.1">
    <property type="nucleotide sequence ID" value="NZ_BMOQ01000001.1"/>
</dbReference>
<dbReference type="PROSITE" id="PS00533">
    <property type="entry name" value="PORPHOBILINOGEN_DEAM"/>
    <property type="match status" value="1"/>
</dbReference>
<keyword evidence="10" id="KW-1185">Reference proteome</keyword>
<comment type="cofactor">
    <cofactor evidence="1">
        <name>dipyrromethane</name>
        <dbReference type="ChEBI" id="CHEBI:60342"/>
    </cofactor>
</comment>
<comment type="caution">
    <text evidence="9">The sequence shown here is derived from an EMBL/GenBank/DDBJ whole genome shotgun (WGS) entry which is preliminary data.</text>
</comment>
<evidence type="ECO:0000256" key="6">
    <source>
        <dbReference type="SAM" id="MobiDB-lite"/>
    </source>
</evidence>
<dbReference type="SUPFAM" id="SSF53850">
    <property type="entry name" value="Periplasmic binding protein-like II"/>
    <property type="match status" value="2"/>
</dbReference>